<keyword evidence="2" id="KW-0479">Metal-binding</keyword>
<evidence type="ECO:0000313" key="6">
    <source>
        <dbReference type="EMBL" id="ANY87415.1"/>
    </source>
</evidence>
<dbReference type="InterPro" id="IPR018152">
    <property type="entry name" value="SOD_Cu/Zn_BS"/>
</dbReference>
<dbReference type="Pfam" id="PF00080">
    <property type="entry name" value="Sod_Cu"/>
    <property type="match status" value="1"/>
</dbReference>
<comment type="cofactor">
    <cofactor evidence="2">
        <name>Cu cation</name>
        <dbReference type="ChEBI" id="CHEBI:23378"/>
    </cofactor>
    <text evidence="2">Binds 1 copper ion per subunit.</text>
</comment>
<dbReference type="PANTHER" id="PTHR10003">
    <property type="entry name" value="SUPEROXIDE DISMUTASE CU-ZN -RELATED"/>
    <property type="match status" value="1"/>
</dbReference>
<comment type="similarity">
    <text evidence="1 2">Belongs to the Cu-Zn superoxide dismutase family.</text>
</comment>
<dbReference type="GO" id="GO:0005507">
    <property type="term" value="F:copper ion binding"/>
    <property type="evidence" value="ECO:0007669"/>
    <property type="project" value="InterPro"/>
</dbReference>
<dbReference type="InterPro" id="IPR024134">
    <property type="entry name" value="SOD_Cu/Zn_/chaperone"/>
</dbReference>
<evidence type="ECO:0000259" key="5">
    <source>
        <dbReference type="Pfam" id="PF00080"/>
    </source>
</evidence>
<reference evidence="6" key="1">
    <citation type="submission" date="2016-07" db="EMBL/GenBank/DDBJ databases">
        <title>New class B carbapenemase carried by novel plasmid in Pseudomonas putida enviromental strain in eastern Amazonia.</title>
        <authorList>
            <person name="Souza C.O."/>
            <person name="Lima K.V."/>
            <person name="Brasiliense D.M."/>
            <person name="Perez-Chaparro P.J."/>
            <person name="Mamizuka E.M."/>
            <person name="Lima M.O."/>
            <person name="Lima L.N."/>
            <person name="McCulloch J.A."/>
        </authorList>
    </citation>
    <scope>NUCLEOTIDE SEQUENCE [LARGE SCALE GENOMIC DNA]</scope>
    <source>
        <strain evidence="6">IEC33019</strain>
    </source>
</reference>
<evidence type="ECO:0000256" key="1">
    <source>
        <dbReference type="ARBA" id="ARBA00010457"/>
    </source>
</evidence>
<dbReference type="InterPro" id="IPR036423">
    <property type="entry name" value="SOD-like_Cu/Zn_dom_sf"/>
</dbReference>
<feature type="region of interest" description="Disordered" evidence="3">
    <location>
        <begin position="71"/>
        <end position="100"/>
    </location>
</feature>
<dbReference type="InterPro" id="IPR001424">
    <property type="entry name" value="SOD_Cu_Zn_dom"/>
</dbReference>
<dbReference type="EC" id="1.15.1.1" evidence="2"/>
<evidence type="ECO:0000256" key="4">
    <source>
        <dbReference type="SAM" id="SignalP"/>
    </source>
</evidence>
<keyword evidence="4" id="KW-0732">Signal</keyword>
<feature type="chain" id="PRO_5008536793" description="Superoxide dismutase [Cu-Zn]" evidence="4">
    <location>
        <begin position="19"/>
        <end position="171"/>
    </location>
</feature>
<sequence>MKALVMTALLVTAGLAQAEQKVELKLAGPDGPGNSIGTITLAQTPYGALLTPDLAGLPPGVHGFHLHQRPTCDPAEENGKPVPAGAAGGHWDPAATNAHKGPYDAGGHRGDLPALYVGADGKATTPVLAPRLKADDFKGHALMVHAGGDNHSDHPEKLGGGGARVACGVVQ</sequence>
<evidence type="ECO:0000256" key="3">
    <source>
        <dbReference type="SAM" id="MobiDB-lite"/>
    </source>
</evidence>
<dbReference type="NCBIfam" id="NF007628">
    <property type="entry name" value="PRK10290.1"/>
    <property type="match status" value="1"/>
</dbReference>
<dbReference type="GO" id="GO:0004784">
    <property type="term" value="F:superoxide dismutase activity"/>
    <property type="evidence" value="ECO:0007669"/>
    <property type="project" value="UniProtKB-EC"/>
</dbReference>
<dbReference type="SUPFAM" id="SSF49329">
    <property type="entry name" value="Cu,Zn superoxide dismutase-like"/>
    <property type="match status" value="1"/>
</dbReference>
<keyword evidence="2" id="KW-0862">Zinc</keyword>
<feature type="signal peptide" evidence="4">
    <location>
        <begin position="1"/>
        <end position="18"/>
    </location>
</feature>
<keyword evidence="2" id="KW-0560">Oxidoreductase</keyword>
<comment type="catalytic activity">
    <reaction evidence="2">
        <text>2 superoxide + 2 H(+) = H2O2 + O2</text>
        <dbReference type="Rhea" id="RHEA:20696"/>
        <dbReference type="ChEBI" id="CHEBI:15378"/>
        <dbReference type="ChEBI" id="CHEBI:15379"/>
        <dbReference type="ChEBI" id="CHEBI:16240"/>
        <dbReference type="ChEBI" id="CHEBI:18421"/>
        <dbReference type="EC" id="1.15.1.1"/>
    </reaction>
</comment>
<comment type="cofactor">
    <cofactor evidence="2">
        <name>Zn(2+)</name>
        <dbReference type="ChEBI" id="CHEBI:29105"/>
    </cofactor>
    <text evidence="2">Binds 1 zinc ion per subunit.</text>
</comment>
<comment type="function">
    <text evidence="2">Destroys radicals which are normally produced within the cells and which are toxic to biological systems.</text>
</comment>
<dbReference type="RefSeq" id="WP_070091206.1">
    <property type="nucleotide sequence ID" value="NZ_CP016634.1"/>
</dbReference>
<evidence type="ECO:0000256" key="2">
    <source>
        <dbReference type="RuleBase" id="RU000393"/>
    </source>
</evidence>
<dbReference type="PROSITE" id="PS00332">
    <property type="entry name" value="SOD_CU_ZN_2"/>
    <property type="match status" value="1"/>
</dbReference>
<gene>
    <name evidence="6" type="primary">sodC1</name>
    <name evidence="6" type="ORF">IEC33019_1854</name>
</gene>
<organism evidence="6">
    <name type="scientific">Pseudomonas putida</name>
    <name type="common">Arthrobacter siderocapsulatus</name>
    <dbReference type="NCBI Taxonomy" id="303"/>
    <lineage>
        <taxon>Bacteria</taxon>
        <taxon>Pseudomonadati</taxon>
        <taxon>Pseudomonadota</taxon>
        <taxon>Gammaproteobacteria</taxon>
        <taxon>Pseudomonadales</taxon>
        <taxon>Pseudomonadaceae</taxon>
        <taxon>Pseudomonas</taxon>
    </lineage>
</organism>
<dbReference type="CDD" id="cd00305">
    <property type="entry name" value="Cu-Zn_Superoxide_Dismutase"/>
    <property type="match status" value="1"/>
</dbReference>
<dbReference type="EMBL" id="CP016634">
    <property type="protein sequence ID" value="ANY87415.1"/>
    <property type="molecule type" value="Genomic_DNA"/>
</dbReference>
<protein>
    <recommendedName>
        <fullName evidence="2">Superoxide dismutase [Cu-Zn]</fullName>
        <ecNumber evidence="2">1.15.1.1</ecNumber>
    </recommendedName>
</protein>
<name>A0A1B2F5B8_PSEPU</name>
<accession>A0A1B2F5B8</accession>
<dbReference type="Gene3D" id="2.60.40.200">
    <property type="entry name" value="Superoxide dismutase, copper/zinc binding domain"/>
    <property type="match status" value="1"/>
</dbReference>
<keyword evidence="2" id="KW-0186">Copper</keyword>
<dbReference type="AlphaFoldDB" id="A0A1B2F5B8"/>
<proteinExistence type="inferred from homology"/>
<feature type="domain" description="Superoxide dismutase copper/zinc binding" evidence="5">
    <location>
        <begin position="37"/>
        <end position="170"/>
    </location>
</feature>